<dbReference type="EMBL" id="GGEC01093595">
    <property type="protein sequence ID" value="MBX74079.1"/>
    <property type="molecule type" value="Transcribed_RNA"/>
</dbReference>
<accession>A0A2P2R478</accession>
<evidence type="ECO:0000313" key="2">
    <source>
        <dbReference type="EMBL" id="MBX74079.1"/>
    </source>
</evidence>
<name>A0A2P2R478_RHIMU</name>
<evidence type="ECO:0000256" key="1">
    <source>
        <dbReference type="SAM" id="MobiDB-lite"/>
    </source>
</evidence>
<protein>
    <submittedName>
        <fullName evidence="2">Uncharacterized protein</fullName>
    </submittedName>
</protein>
<feature type="region of interest" description="Disordered" evidence="1">
    <location>
        <begin position="1"/>
        <end position="24"/>
    </location>
</feature>
<dbReference type="AlphaFoldDB" id="A0A2P2R478"/>
<reference evidence="2" key="1">
    <citation type="submission" date="2018-02" db="EMBL/GenBank/DDBJ databases">
        <title>Rhizophora mucronata_Transcriptome.</title>
        <authorList>
            <person name="Meera S.P."/>
            <person name="Sreeshan A."/>
            <person name="Augustine A."/>
        </authorList>
    </citation>
    <scope>NUCLEOTIDE SEQUENCE</scope>
    <source>
        <tissue evidence="2">Leaf</tissue>
    </source>
</reference>
<organism evidence="2">
    <name type="scientific">Rhizophora mucronata</name>
    <name type="common">Asiatic mangrove</name>
    <dbReference type="NCBI Taxonomy" id="61149"/>
    <lineage>
        <taxon>Eukaryota</taxon>
        <taxon>Viridiplantae</taxon>
        <taxon>Streptophyta</taxon>
        <taxon>Embryophyta</taxon>
        <taxon>Tracheophyta</taxon>
        <taxon>Spermatophyta</taxon>
        <taxon>Magnoliopsida</taxon>
        <taxon>eudicotyledons</taxon>
        <taxon>Gunneridae</taxon>
        <taxon>Pentapetalae</taxon>
        <taxon>rosids</taxon>
        <taxon>fabids</taxon>
        <taxon>Malpighiales</taxon>
        <taxon>Rhizophoraceae</taxon>
        <taxon>Rhizophora</taxon>
    </lineage>
</organism>
<sequence>MEITSMSKQKSGFPQTHSMGVSRNTPLALSTVKSRKKCIFA</sequence>
<proteinExistence type="predicted"/>